<dbReference type="PANTHER" id="PTHR43107:SF15">
    <property type="entry name" value="FATTY ACID TRANSPORT PROTEIN 3, ISOFORM A"/>
    <property type="match status" value="1"/>
</dbReference>
<dbReference type="InterPro" id="IPR042099">
    <property type="entry name" value="ANL_N_sf"/>
</dbReference>
<dbReference type="GO" id="GO:0005886">
    <property type="term" value="C:plasma membrane"/>
    <property type="evidence" value="ECO:0007669"/>
    <property type="project" value="TreeGrafter"/>
</dbReference>
<evidence type="ECO:0000259" key="6">
    <source>
        <dbReference type="Pfam" id="PF13193"/>
    </source>
</evidence>
<protein>
    <submittedName>
        <fullName evidence="7">Crotonobetaine/carnitine-CoA ligase</fullName>
    </submittedName>
</protein>
<keyword evidence="8" id="KW-1185">Reference proteome</keyword>
<feature type="domain" description="AMP-binding enzyme C-terminal" evidence="6">
    <location>
        <begin position="422"/>
        <end position="492"/>
    </location>
</feature>
<dbReference type="Gene3D" id="3.30.300.30">
    <property type="match status" value="1"/>
</dbReference>
<dbReference type="InterPro" id="IPR025110">
    <property type="entry name" value="AMP-bd_C"/>
</dbReference>
<dbReference type="InterPro" id="IPR045851">
    <property type="entry name" value="AMP-bd_C_sf"/>
</dbReference>
<comment type="similarity">
    <text evidence="1">Belongs to the ATP-dependent AMP-binding enzyme family.</text>
</comment>
<dbReference type="InterPro" id="IPR020845">
    <property type="entry name" value="AMP-binding_CS"/>
</dbReference>
<sequence>MQHTFQELVRLRAESHAQAPFCFFDNTVTTYLDLATAIEQMARALAVSGVREGDRVALMLPNCIEHIALFFAISRLGATAVPVSIHLRKSGIALQLSSSEPGHMVADAAFSELVLALPEAPGIKSIIWRGDAIPAGNESRRQTRLSTLLADSRLASVPVDRRETLDDICAIAYTSGTTGAPKGAMLNQRWFQVGAKNAGLLADVRPDDVLFLWEPFYHVAGWMTVLIGLQHAVPVAMVERFSASNCWDQIRRHGATLFHYLGGAMNLLLKQPAKDTDRANPIRVAWGAAAPTQSWLEFENRYDVKIREGYGISEAGNFTMLNLDGPLGSIGKPVDEFEAWIENDAGQRAAAGEIGEIVLRPRQPGVTMTGYFNAPEKTAEILRDGCLYTGDLGYQDGEGYFYFSGRKKEALRRRGENVSAWEVERIVNSHPDVEESAVIGVPSKMGEQDIMAFVKPAPGKTIDPIDVIRWCERHLAYYQIPRYIHIVDDFPRGPTQRIRKTELLADVEAAWDFEASGAASNAHRI</sequence>
<dbReference type="GO" id="GO:0005324">
    <property type="term" value="F:long-chain fatty acid transmembrane transporter activity"/>
    <property type="evidence" value="ECO:0007669"/>
    <property type="project" value="TreeGrafter"/>
</dbReference>
<accession>A0A1M5XTT5</accession>
<dbReference type="GO" id="GO:0004467">
    <property type="term" value="F:long-chain fatty acid-CoA ligase activity"/>
    <property type="evidence" value="ECO:0007669"/>
    <property type="project" value="TreeGrafter"/>
</dbReference>
<dbReference type="SUPFAM" id="SSF56801">
    <property type="entry name" value="Acetyl-CoA synthetase-like"/>
    <property type="match status" value="1"/>
</dbReference>
<keyword evidence="3" id="KW-0547">Nucleotide-binding</keyword>
<evidence type="ECO:0000256" key="4">
    <source>
        <dbReference type="ARBA" id="ARBA00022840"/>
    </source>
</evidence>
<dbReference type="EMBL" id="FQXE01000007">
    <property type="protein sequence ID" value="SHI03186.1"/>
    <property type="molecule type" value="Genomic_DNA"/>
</dbReference>
<dbReference type="Pfam" id="PF00501">
    <property type="entry name" value="AMP-binding"/>
    <property type="match status" value="1"/>
</dbReference>
<gene>
    <name evidence="7" type="ORF">SAMN04488135_107136</name>
</gene>
<name>A0A1M5XTT5_9BURK</name>
<dbReference type="RefSeq" id="WP_073104037.1">
    <property type="nucleotide sequence ID" value="NZ_FQXE01000007.1"/>
</dbReference>
<organism evidence="7 8">
    <name type="scientific">Pollutimonas bauzanensis</name>
    <dbReference type="NCBI Taxonomy" id="658167"/>
    <lineage>
        <taxon>Bacteria</taxon>
        <taxon>Pseudomonadati</taxon>
        <taxon>Pseudomonadota</taxon>
        <taxon>Betaproteobacteria</taxon>
        <taxon>Burkholderiales</taxon>
        <taxon>Alcaligenaceae</taxon>
        <taxon>Pollutimonas</taxon>
    </lineage>
</organism>
<dbReference type="AlphaFoldDB" id="A0A1M5XTT5"/>
<evidence type="ECO:0000256" key="1">
    <source>
        <dbReference type="ARBA" id="ARBA00006432"/>
    </source>
</evidence>
<reference evidence="7 8" key="1">
    <citation type="submission" date="2016-11" db="EMBL/GenBank/DDBJ databases">
        <authorList>
            <person name="Jaros S."/>
            <person name="Januszkiewicz K."/>
            <person name="Wedrychowicz H."/>
        </authorList>
    </citation>
    <scope>NUCLEOTIDE SEQUENCE [LARGE SCALE GENOMIC DNA]</scope>
    <source>
        <strain evidence="7 8">CGMCC 1.10190</strain>
    </source>
</reference>
<evidence type="ECO:0000256" key="2">
    <source>
        <dbReference type="ARBA" id="ARBA00022598"/>
    </source>
</evidence>
<dbReference type="GO" id="GO:0044539">
    <property type="term" value="P:long-chain fatty acid import into cell"/>
    <property type="evidence" value="ECO:0007669"/>
    <property type="project" value="TreeGrafter"/>
</dbReference>
<dbReference type="PANTHER" id="PTHR43107">
    <property type="entry name" value="LONG-CHAIN FATTY ACID TRANSPORT PROTEIN"/>
    <property type="match status" value="1"/>
</dbReference>
<dbReference type="InterPro" id="IPR000873">
    <property type="entry name" value="AMP-dep_synth/lig_dom"/>
</dbReference>
<evidence type="ECO:0000313" key="7">
    <source>
        <dbReference type="EMBL" id="SHI03186.1"/>
    </source>
</evidence>
<keyword evidence="4" id="KW-0067">ATP-binding</keyword>
<dbReference type="Gene3D" id="3.40.50.12780">
    <property type="entry name" value="N-terminal domain of ligase-like"/>
    <property type="match status" value="1"/>
</dbReference>
<keyword evidence="2 7" id="KW-0436">Ligase</keyword>
<dbReference type="Pfam" id="PF13193">
    <property type="entry name" value="AMP-binding_C"/>
    <property type="match status" value="1"/>
</dbReference>
<dbReference type="Proteomes" id="UP000184226">
    <property type="component" value="Unassembled WGS sequence"/>
</dbReference>
<evidence type="ECO:0000256" key="3">
    <source>
        <dbReference type="ARBA" id="ARBA00022741"/>
    </source>
</evidence>
<dbReference type="GO" id="GO:0005524">
    <property type="term" value="F:ATP binding"/>
    <property type="evidence" value="ECO:0007669"/>
    <property type="project" value="UniProtKB-KW"/>
</dbReference>
<evidence type="ECO:0000259" key="5">
    <source>
        <dbReference type="Pfam" id="PF00501"/>
    </source>
</evidence>
<dbReference type="STRING" id="658167.SAMN04488135_107136"/>
<dbReference type="PROSITE" id="PS00455">
    <property type="entry name" value="AMP_BINDING"/>
    <property type="match status" value="1"/>
</dbReference>
<proteinExistence type="inferred from homology"/>
<evidence type="ECO:0000313" key="8">
    <source>
        <dbReference type="Proteomes" id="UP000184226"/>
    </source>
</evidence>
<feature type="domain" description="AMP-dependent synthetase/ligase" evidence="5">
    <location>
        <begin position="12"/>
        <end position="372"/>
    </location>
</feature>